<evidence type="ECO:0000256" key="1">
    <source>
        <dbReference type="SAM" id="MobiDB-lite"/>
    </source>
</evidence>
<dbReference type="GO" id="GO:0006355">
    <property type="term" value="P:regulation of DNA-templated transcription"/>
    <property type="evidence" value="ECO:0007669"/>
    <property type="project" value="InterPro"/>
</dbReference>
<dbReference type="InterPro" id="IPR010985">
    <property type="entry name" value="Ribbon_hlx_hlx"/>
</dbReference>
<evidence type="ECO:0000313" key="3">
    <source>
        <dbReference type="Proteomes" id="UP000477311"/>
    </source>
</evidence>
<dbReference type="GO" id="GO:0003677">
    <property type="term" value="F:DNA binding"/>
    <property type="evidence" value="ECO:0007669"/>
    <property type="project" value="UniProtKB-KW"/>
</dbReference>
<dbReference type="RefSeq" id="WP_165105580.1">
    <property type="nucleotide sequence ID" value="NZ_JAAKYA010000012.1"/>
</dbReference>
<comment type="caution">
    <text evidence="2">The sequence shown here is derived from an EMBL/GenBank/DDBJ whole genome shotgun (WGS) entry which is preliminary data.</text>
</comment>
<dbReference type="EMBL" id="JAAKYA010000012">
    <property type="protein sequence ID" value="NGO38225.1"/>
    <property type="molecule type" value="Genomic_DNA"/>
</dbReference>
<dbReference type="InterPro" id="IPR013321">
    <property type="entry name" value="Arc_rbn_hlx_hlx"/>
</dbReference>
<dbReference type="Gene3D" id="1.10.1220.10">
    <property type="entry name" value="Met repressor-like"/>
    <property type="match status" value="1"/>
</dbReference>
<gene>
    <name evidence="2" type="ORF">G4L39_02285</name>
</gene>
<protein>
    <submittedName>
        <fullName evidence="2">Arc family DNA-binding protein</fullName>
    </submittedName>
</protein>
<feature type="region of interest" description="Disordered" evidence="1">
    <location>
        <begin position="47"/>
        <end position="71"/>
    </location>
</feature>
<feature type="compositionally biased region" description="Low complexity" evidence="1">
    <location>
        <begin position="51"/>
        <end position="71"/>
    </location>
</feature>
<dbReference type="Proteomes" id="UP000477311">
    <property type="component" value="Unassembled WGS sequence"/>
</dbReference>
<dbReference type="SUPFAM" id="SSF47598">
    <property type="entry name" value="Ribbon-helix-helix"/>
    <property type="match status" value="1"/>
</dbReference>
<sequence length="71" mass="8160">MAGRKAFLLRVDPELLRELEAWAQQELRSLNGQIEYLLRQAVQQRRRRLLRQQGTSTEPSSTPSEPSSGPQ</sequence>
<organism evidence="2 3">
    <name type="scientific">Limisphaera ngatamarikiensis</name>
    <dbReference type="NCBI Taxonomy" id="1324935"/>
    <lineage>
        <taxon>Bacteria</taxon>
        <taxon>Pseudomonadati</taxon>
        <taxon>Verrucomicrobiota</taxon>
        <taxon>Verrucomicrobiia</taxon>
        <taxon>Limisphaerales</taxon>
        <taxon>Limisphaeraceae</taxon>
        <taxon>Limisphaera</taxon>
    </lineage>
</organism>
<accession>A0A6M1RNE0</accession>
<name>A0A6M1RNE0_9BACT</name>
<keyword evidence="2" id="KW-0238">DNA-binding</keyword>
<keyword evidence="3" id="KW-1185">Reference proteome</keyword>
<reference evidence="2 3" key="1">
    <citation type="submission" date="2020-02" db="EMBL/GenBank/DDBJ databases">
        <title>Draft genome sequence of Limisphaera ngatamarikiensis NGM72.4T, a thermophilic Verrucomicrobia grouped in subdivision 3.</title>
        <authorList>
            <person name="Carere C.R."/>
            <person name="Steen J."/>
            <person name="Hugenholtz P."/>
            <person name="Stott M.B."/>
        </authorList>
    </citation>
    <scope>NUCLEOTIDE SEQUENCE [LARGE SCALE GENOMIC DNA]</scope>
    <source>
        <strain evidence="2 3">NGM72.4</strain>
    </source>
</reference>
<proteinExistence type="predicted"/>
<evidence type="ECO:0000313" key="2">
    <source>
        <dbReference type="EMBL" id="NGO38225.1"/>
    </source>
</evidence>
<dbReference type="AlphaFoldDB" id="A0A6M1RNE0"/>